<proteinExistence type="predicted"/>
<comment type="caution">
    <text evidence="1">The sequence shown here is derived from an EMBL/GenBank/DDBJ whole genome shotgun (WGS) entry which is preliminary data.</text>
</comment>
<name>A0A2S8SNT1_9BACT</name>
<evidence type="ECO:0000313" key="2">
    <source>
        <dbReference type="Proteomes" id="UP000237684"/>
    </source>
</evidence>
<organism evidence="1 2">
    <name type="scientific">Abditibacterium utsteinense</name>
    <dbReference type="NCBI Taxonomy" id="1960156"/>
    <lineage>
        <taxon>Bacteria</taxon>
        <taxon>Pseudomonadati</taxon>
        <taxon>Abditibacteriota</taxon>
        <taxon>Abditibacteriia</taxon>
        <taxon>Abditibacteriales</taxon>
        <taxon>Abditibacteriaceae</taxon>
        <taxon>Abditibacterium</taxon>
    </lineage>
</organism>
<reference evidence="1 2" key="1">
    <citation type="journal article" date="2018" name="Syst. Appl. Microbiol.">
        <title>Abditibacterium utsteinense sp. nov., the first cultivated member of candidate phylum FBP, isolated from ice-free Antarctic soil samples.</title>
        <authorList>
            <person name="Tahon G."/>
            <person name="Tytgat B."/>
            <person name="Lebbe L."/>
            <person name="Carlier A."/>
            <person name="Willems A."/>
        </authorList>
    </citation>
    <scope>NUCLEOTIDE SEQUENCE [LARGE SCALE GENOMIC DNA]</scope>
    <source>
        <strain evidence="1 2">LMG 29911</strain>
    </source>
</reference>
<dbReference type="AlphaFoldDB" id="A0A2S8SNT1"/>
<keyword evidence="2" id="KW-1185">Reference proteome</keyword>
<dbReference type="EMBL" id="NIGF01000034">
    <property type="protein sequence ID" value="PQV62454.1"/>
    <property type="molecule type" value="Genomic_DNA"/>
</dbReference>
<gene>
    <name evidence="1" type="ORF">B1R32_13412</name>
</gene>
<dbReference type="InParanoid" id="A0A2S8SNT1"/>
<protein>
    <submittedName>
        <fullName evidence="1">Uncharacterized protein</fullName>
    </submittedName>
</protein>
<sequence length="49" mass="4922">MSIILARFCGLVTLLCCYSFGSGGQTSSGFVGVATVCTTGLAGEDRSLA</sequence>
<evidence type="ECO:0000313" key="1">
    <source>
        <dbReference type="EMBL" id="PQV62454.1"/>
    </source>
</evidence>
<dbReference type="Proteomes" id="UP000237684">
    <property type="component" value="Unassembled WGS sequence"/>
</dbReference>
<accession>A0A2S8SNT1</accession>